<dbReference type="PROSITE" id="PS51424">
    <property type="entry name" value="ROC"/>
    <property type="match status" value="1"/>
</dbReference>
<dbReference type="PRINTS" id="PR00019">
    <property type="entry name" value="LEURICHRPT"/>
</dbReference>
<dbReference type="InterPro" id="IPR017441">
    <property type="entry name" value="Protein_kinase_ATP_BS"/>
</dbReference>
<comment type="cofactor">
    <cofactor evidence="1">
        <name>Mg(2+)</name>
        <dbReference type="ChEBI" id="CHEBI:18420"/>
    </cofactor>
</comment>
<feature type="domain" description="Roc" evidence="16">
    <location>
        <begin position="1437"/>
        <end position="1626"/>
    </location>
</feature>
<feature type="region of interest" description="Disordered" evidence="14">
    <location>
        <begin position="875"/>
        <end position="913"/>
    </location>
</feature>
<evidence type="ECO:0000256" key="2">
    <source>
        <dbReference type="ARBA" id="ARBA00012513"/>
    </source>
</evidence>
<evidence type="ECO:0000256" key="13">
    <source>
        <dbReference type="PROSITE-ProRule" id="PRU10141"/>
    </source>
</evidence>
<keyword evidence="9 13" id="KW-0067">ATP-binding</keyword>
<evidence type="ECO:0000313" key="18">
    <source>
        <dbReference type="Proteomes" id="UP001159427"/>
    </source>
</evidence>
<dbReference type="Gene3D" id="1.25.10.10">
    <property type="entry name" value="Leucine-rich Repeat Variant"/>
    <property type="match status" value="2"/>
</dbReference>
<evidence type="ECO:0000256" key="10">
    <source>
        <dbReference type="ARBA" id="ARBA00023134"/>
    </source>
</evidence>
<dbReference type="InterPro" id="IPR011009">
    <property type="entry name" value="Kinase-like_dom_sf"/>
</dbReference>
<dbReference type="InterPro" id="IPR027417">
    <property type="entry name" value="P-loop_NTPase"/>
</dbReference>
<dbReference type="InterPro" id="IPR056602">
    <property type="entry name" value="Beta-prop_LRRK2"/>
</dbReference>
<evidence type="ECO:0000313" key="17">
    <source>
        <dbReference type="EMBL" id="CAH3025770.1"/>
    </source>
</evidence>
<feature type="binding site" evidence="13">
    <location>
        <position position="2023"/>
    </location>
    <ligand>
        <name>ATP</name>
        <dbReference type="ChEBI" id="CHEBI:30616"/>
    </ligand>
</feature>
<sequence length="2644" mass="296451">MMDLLEDSFSLLKNTGARSSMALGDESFRENVQELLKLLSAIRRHSTESQVEEYMSLLADSFHDEVDVVVEALETGQALATVLSAMKLHFRNFKIQLHGCYVLLRLVELSPRIKGEFQGKPDDLKFLLQIMSKYADKTCQVVGCKIISNLCTSTRTRRDAVSNGAVGSVLYAISQFGEEEEFYIPAFEALTCLLADDLKVKENFINMDVQNSRKKAYRMLVDIMEKYTNSGDIQERGIQLMCVLAASIANCRIIVKGRTFIVALEAMKKHKEFLGVQAAGCHLVRLLAALEPHREILVQQNIVLLILRALRQFKDSIDVHINGFAALVQLTEALADKVHDRIQNYSWAQEVFTAMTRHCDKTVVLRVACQALKELINVYPEVLDRVGDEPDDDTLPLHRCCMAALMMHLDHPELCQDTCQVLASIVNCSSSLRESLISKGLHFHVIRAMIHHEDEAEVQRWGCKVLLGLSLSGSGHKELMIHVGVLSLVFNCTQRFEDKIHVQEEAIALIACLATDIELVWHQCAVEGIHDVILKAMSTFPDEKSLSEISLEALGVLSAAQEIPELLVSKSSDHNGVETIINAMRRHSAEVPIQQKGCILIQVLAPLLSDDQCQMAVSAIIDAMYNFSKDRNVQVEGCVAMFVIAQIDTGKSEMLVNNGAHERLFSILEEFDEDPELVYLAGECIWYLGWERDLKQSMLLSACADGLLKGADCLIRKGADVNAGNGVKTPLFRACENEREEMVKFLLTQGITDVQSALTLSLEMGYGNIVGLLLQHLGHDKKAGIIAFSGLNLGNLEPAWISPSLTGHKYSPPVLGAGWTDHLEDAQKAMQFRARLSRMLSSEDSEDALNDSWSPSEADLDLGLVSNTSEGVFKSSSLESIHDSDSDDPCSDKELSVPELTNETPVRSRSISGATFPFSSLDPRVVSPYSEKNKVILPRSAHSRSFDEQLPGVQRPTVQRRAISDVTPPFANQDPFLCVPSTSTDPVHRSSSPRLAEGIPEYDEDVQVGAFRMPVRSYVYRWENFRETQSLSGSYDSANFWPLGRRTSCDFGSRQRRKQSIQAIPANPTVRFIDISGNNIETLDTIANATDELLAYLAKVEKLDLSRNQLSRVPVDLCEAMPILDCVNLSHNAFSVFPYCLVEKADGPKVRVLNLSHNKINLVSHPPKENPEENWEYTVWLESLNLSHNECSYLPKWLGNCFPALTHLYLVGNDIKNLPDLPLKMWRLKTLDLSNNNLTEIPAQFLQEFFSLEALVASNNCLTSLPEKIASSLTNLKTVRLNNNNLGESKSLKNQFSVPRFLLALPNLKVLDLSSNSMEDIPPPISWSTQQLKELVLADNKIRKLSLNGVEKWDFLERLILSGNNLKQVPKRIGELTSLTSLDLSRNTGITHLPDEMGRLTNLWDLQLVGLKLDLDSAILESKAQELIEFLHSKLKNSIPYYRMKLVAVGRAGVGKTTLLNQLQDLDGAPRPHRDIEVRDWVVRDHKAECKTCYRKGVSYVISTWDFKGRDDLHSAFQCLLSVRSLFLVIYDVSKGVREIDALRPWLLDINAHAPDASVMLVGTHKDKIPRDQVDRWLNEIKNRALSVCAGPGFPQVKIHVVLDCTQETSGVETLRRRIMQLITRCTCKGHALIGPIVPENFIHLQEMILSHVPERELPIFRMTKIRKLIQENRLIMDDVEIEQAIRFMSEAGVLVHIDDPACQLNDLLFVDPKWLFHLLADVVTRRYSKNTNAILKREELEEALIHDGNGETRLPSELIPEMIRLLQYYCIALPLRDNTYLLPSLLSTKQPPLRMPQTDARALVHRLYKLAYLPPSFWPRLITRVQTFVINLYAEHKAVLESPREPQVTQWSEGIHVYWSDQAFFVICHGLIRPQQDTVQITTPKTKHGARILSHVVDHLDSLFEEWFSDLWCGVDPQDGRPLVRKEALCPFCQGDKAHAFSLESISQSTADEYVMCPNTKLLVDMRQIAPDVVMEDVGEQFRIEDSKLVLDIARYSSSKLGDGAFGAVYRAFYDGKSVAAKVFHCKNETIPHRLLRQEVMFLRNLRHPSIINMVGACMKPWALIMELAPLGSLSSLLNNGQALSRGIQHRIALQVAEGVAFLHRHLIVYRDLKPHNILIFTLSLGNLINAKIADYGIARYATLCGLKSTEGTPGYRAPEVARGDIAYNTEVDMYSFGMFLYELVTGGTRPFEDLRFRHELDAAVLKGRALDPITCSPSCAPWPDVADLIAHCLEPHPNRRATAEQAYSRLCDPELICLKRDIAVCKGQTVECMAVRHFLENGAAKVEVWMGSGQSDSVNAQVTIVDLSEKGVEGCTGTFVKDRRVKSIVAVDSDIVLAGTQSGKIWVFDAVNHKCMFSQPELPHAVLCLRHYKEQCSGVNLVLAGLANGKLAVYDAKGVKMEEAQPKLYDLCCSRFEDASCHECKIHPVACTAVGKKRLFCGCGNEVVVLKVNEAGELEIERRWTVEDRHQGLVLNIAVGSTYVWTSTRDSPIIECWDFSKGKFFSQVDCMAILKDAGYVSDPRQTRVLSLLLSHKTLWVGLGTGHVILIDPATRKQLSMIHRHVSAVRCLCLADSRNPELSDQKTSLMLSGGMGFIERPGCERKKPNNEFGYALAWEADFTEQAKDLESHIRKRRELTENN</sequence>
<dbReference type="SUPFAM" id="SSF56112">
    <property type="entry name" value="Protein kinase-like (PK-like)"/>
    <property type="match status" value="1"/>
</dbReference>
<dbReference type="PANTHER" id="PTHR48005">
    <property type="entry name" value="LEUCINE RICH REPEAT KINASE 2"/>
    <property type="match status" value="1"/>
</dbReference>
<evidence type="ECO:0000256" key="14">
    <source>
        <dbReference type="SAM" id="MobiDB-lite"/>
    </source>
</evidence>
<evidence type="ECO:0000256" key="5">
    <source>
        <dbReference type="ARBA" id="ARBA00022679"/>
    </source>
</evidence>
<dbReference type="SUPFAM" id="SSF52540">
    <property type="entry name" value="P-loop containing nucleoside triphosphate hydrolases"/>
    <property type="match status" value="1"/>
</dbReference>
<feature type="compositionally biased region" description="Basic and acidic residues" evidence="14">
    <location>
        <begin position="880"/>
        <end position="896"/>
    </location>
</feature>
<dbReference type="InterPro" id="IPR032675">
    <property type="entry name" value="LRR_dom_sf"/>
</dbReference>
<dbReference type="InterPro" id="IPR020859">
    <property type="entry name" value="ROC"/>
</dbReference>
<dbReference type="Pfam" id="PF25497">
    <property type="entry name" value="COR-B"/>
    <property type="match status" value="1"/>
</dbReference>
<dbReference type="SUPFAM" id="SSF48371">
    <property type="entry name" value="ARM repeat"/>
    <property type="match status" value="2"/>
</dbReference>
<gene>
    <name evidence="17" type="ORF">PEVE_00027128</name>
</gene>
<feature type="domain" description="Protein kinase" evidence="15">
    <location>
        <begin position="1996"/>
        <end position="2257"/>
    </location>
</feature>
<accession>A0ABN8MB45</accession>
<evidence type="ECO:0000256" key="9">
    <source>
        <dbReference type="ARBA" id="ARBA00022840"/>
    </source>
</evidence>
<dbReference type="InterPro" id="IPR057263">
    <property type="entry name" value="COR-B"/>
</dbReference>
<dbReference type="EC" id="2.7.11.1" evidence="2"/>
<dbReference type="InterPro" id="IPR003591">
    <property type="entry name" value="Leu-rich_rpt_typical-subtyp"/>
</dbReference>
<dbReference type="SUPFAM" id="SSF50998">
    <property type="entry name" value="Quinoprotein alcohol dehydrogenase-like"/>
    <property type="match status" value="1"/>
</dbReference>
<comment type="catalytic activity">
    <reaction evidence="12">
        <text>L-seryl-[protein] + ATP = O-phospho-L-seryl-[protein] + ADP + H(+)</text>
        <dbReference type="Rhea" id="RHEA:17989"/>
        <dbReference type="Rhea" id="RHEA-COMP:9863"/>
        <dbReference type="Rhea" id="RHEA-COMP:11604"/>
        <dbReference type="ChEBI" id="CHEBI:15378"/>
        <dbReference type="ChEBI" id="CHEBI:29999"/>
        <dbReference type="ChEBI" id="CHEBI:30616"/>
        <dbReference type="ChEBI" id="CHEBI:83421"/>
        <dbReference type="ChEBI" id="CHEBI:456216"/>
        <dbReference type="EC" id="2.7.11.1"/>
    </reaction>
</comment>
<keyword evidence="3" id="KW-0723">Serine/threonine-protein kinase</keyword>
<dbReference type="InterPro" id="IPR001611">
    <property type="entry name" value="Leu-rich_rpt"/>
</dbReference>
<evidence type="ECO:0000259" key="16">
    <source>
        <dbReference type="PROSITE" id="PS51424"/>
    </source>
</evidence>
<dbReference type="InterPro" id="IPR000719">
    <property type="entry name" value="Prot_kinase_dom"/>
</dbReference>
<evidence type="ECO:0000256" key="11">
    <source>
        <dbReference type="ARBA" id="ARBA00047899"/>
    </source>
</evidence>
<dbReference type="Pfam" id="PF00069">
    <property type="entry name" value="Pkinase"/>
    <property type="match status" value="1"/>
</dbReference>
<evidence type="ECO:0000256" key="3">
    <source>
        <dbReference type="ARBA" id="ARBA00022527"/>
    </source>
</evidence>
<dbReference type="Pfam" id="PF23748">
    <property type="entry name" value="Beta-prop_LRRK2"/>
    <property type="match status" value="1"/>
</dbReference>
<dbReference type="Gene3D" id="3.80.10.10">
    <property type="entry name" value="Ribonuclease Inhibitor"/>
    <property type="match status" value="3"/>
</dbReference>
<keyword evidence="7 13" id="KW-0547">Nucleotide-binding</keyword>
<dbReference type="PANTHER" id="PTHR48005:SF13">
    <property type="entry name" value="SERINE_THREONINE-PROTEIN KINASE DDB_G0278509-RELATED"/>
    <property type="match status" value="1"/>
</dbReference>
<keyword evidence="18" id="KW-1185">Reference proteome</keyword>
<evidence type="ECO:0000256" key="8">
    <source>
        <dbReference type="ARBA" id="ARBA00022777"/>
    </source>
</evidence>
<dbReference type="Pfam" id="PF16095">
    <property type="entry name" value="COR-A"/>
    <property type="match status" value="1"/>
</dbReference>
<dbReference type="InterPro" id="IPR008271">
    <property type="entry name" value="Ser/Thr_kinase_AS"/>
</dbReference>
<evidence type="ECO:0000256" key="12">
    <source>
        <dbReference type="ARBA" id="ARBA00048679"/>
    </source>
</evidence>
<keyword evidence="8" id="KW-0418">Kinase</keyword>
<dbReference type="SMART" id="SM00369">
    <property type="entry name" value="LRR_TYP"/>
    <property type="match status" value="9"/>
</dbReference>
<protein>
    <recommendedName>
        <fullName evidence="2">non-specific serine/threonine protein kinase</fullName>
        <ecNumber evidence="2">2.7.11.1</ecNumber>
    </recommendedName>
</protein>
<dbReference type="SMART" id="SM00364">
    <property type="entry name" value="LRR_BAC"/>
    <property type="match status" value="8"/>
</dbReference>
<evidence type="ECO:0000256" key="6">
    <source>
        <dbReference type="ARBA" id="ARBA00022737"/>
    </source>
</evidence>
<feature type="region of interest" description="Disordered" evidence="14">
    <location>
        <begin position="974"/>
        <end position="995"/>
    </location>
</feature>
<evidence type="ECO:0000256" key="1">
    <source>
        <dbReference type="ARBA" id="ARBA00001946"/>
    </source>
</evidence>
<dbReference type="InterPro" id="IPR011989">
    <property type="entry name" value="ARM-like"/>
</dbReference>
<dbReference type="InterPro" id="IPR056597">
    <property type="entry name" value="ARM_LRRK2"/>
</dbReference>
<dbReference type="EMBL" id="CALNXI010000370">
    <property type="protein sequence ID" value="CAH3025770.1"/>
    <property type="molecule type" value="Genomic_DNA"/>
</dbReference>
<dbReference type="InterPro" id="IPR036770">
    <property type="entry name" value="Ankyrin_rpt-contain_sf"/>
</dbReference>
<dbReference type="SMART" id="SM00248">
    <property type="entry name" value="ANK"/>
    <property type="match status" value="2"/>
</dbReference>
<dbReference type="Pfam" id="PF23745">
    <property type="entry name" value="ANK_LRRK2"/>
    <property type="match status" value="1"/>
</dbReference>
<dbReference type="Gene3D" id="3.40.50.300">
    <property type="entry name" value="P-loop containing nucleotide triphosphate hydrolases"/>
    <property type="match status" value="1"/>
</dbReference>
<dbReference type="PROSITE" id="PS50011">
    <property type="entry name" value="PROTEIN_KINASE_DOM"/>
    <property type="match status" value="1"/>
</dbReference>
<dbReference type="SUPFAM" id="SSF48403">
    <property type="entry name" value="Ankyrin repeat"/>
    <property type="match status" value="1"/>
</dbReference>
<dbReference type="InterPro" id="IPR016024">
    <property type="entry name" value="ARM-type_fold"/>
</dbReference>
<dbReference type="Pfam" id="PF23744">
    <property type="entry name" value="ARM_LRRK2"/>
    <property type="match status" value="2"/>
</dbReference>
<dbReference type="Pfam" id="PF12799">
    <property type="entry name" value="LRR_4"/>
    <property type="match status" value="1"/>
</dbReference>
<dbReference type="Gene3D" id="2.130.10.10">
    <property type="entry name" value="YVTN repeat-like/Quinoprotein amine dehydrogenase"/>
    <property type="match status" value="1"/>
</dbReference>
<feature type="compositionally biased region" description="Polar residues" evidence="14">
    <location>
        <begin position="980"/>
        <end position="993"/>
    </location>
</feature>
<organism evidence="17 18">
    <name type="scientific">Porites evermanni</name>
    <dbReference type="NCBI Taxonomy" id="104178"/>
    <lineage>
        <taxon>Eukaryota</taxon>
        <taxon>Metazoa</taxon>
        <taxon>Cnidaria</taxon>
        <taxon>Anthozoa</taxon>
        <taxon>Hexacorallia</taxon>
        <taxon>Scleractinia</taxon>
        <taxon>Fungiina</taxon>
        <taxon>Poritidae</taxon>
        <taxon>Porites</taxon>
    </lineage>
</organism>
<dbReference type="PROSITE" id="PS00107">
    <property type="entry name" value="PROTEIN_KINASE_ATP"/>
    <property type="match status" value="1"/>
</dbReference>
<dbReference type="SUPFAM" id="SSF52058">
    <property type="entry name" value="L domain-like"/>
    <property type="match status" value="1"/>
</dbReference>
<dbReference type="InterPro" id="IPR011047">
    <property type="entry name" value="Quinoprotein_ADH-like_sf"/>
</dbReference>
<proteinExistence type="predicted"/>
<evidence type="ECO:0000259" key="15">
    <source>
        <dbReference type="PROSITE" id="PS50011"/>
    </source>
</evidence>
<dbReference type="SMART" id="SM00220">
    <property type="entry name" value="S_TKc"/>
    <property type="match status" value="1"/>
</dbReference>
<evidence type="ECO:0000256" key="4">
    <source>
        <dbReference type="ARBA" id="ARBA00022614"/>
    </source>
</evidence>
<dbReference type="InterPro" id="IPR051420">
    <property type="entry name" value="Ser_Thr_Kinases_DiverseReg"/>
</dbReference>
<name>A0ABN8MB45_9CNID</name>
<dbReference type="InterPro" id="IPR032171">
    <property type="entry name" value="COR-A"/>
</dbReference>
<dbReference type="Gene3D" id="1.25.40.20">
    <property type="entry name" value="Ankyrin repeat-containing domain"/>
    <property type="match status" value="1"/>
</dbReference>
<feature type="compositionally biased region" description="Polar residues" evidence="14">
    <location>
        <begin position="899"/>
        <end position="913"/>
    </location>
</feature>
<dbReference type="Pfam" id="PF00560">
    <property type="entry name" value="LRR_1"/>
    <property type="match status" value="1"/>
</dbReference>
<dbReference type="InterPro" id="IPR056593">
    <property type="entry name" value="ANK_LRRK2"/>
</dbReference>
<keyword evidence="5" id="KW-0808">Transferase</keyword>
<dbReference type="Pfam" id="PF08477">
    <property type="entry name" value="Roc"/>
    <property type="match status" value="1"/>
</dbReference>
<dbReference type="PROSITE" id="PS51450">
    <property type="entry name" value="LRR"/>
    <property type="match status" value="3"/>
</dbReference>
<dbReference type="InterPro" id="IPR015943">
    <property type="entry name" value="WD40/YVTN_repeat-like_dom_sf"/>
</dbReference>
<keyword evidence="10" id="KW-0342">GTP-binding</keyword>
<dbReference type="Gene3D" id="1.10.510.10">
    <property type="entry name" value="Transferase(Phosphotransferase) domain 1"/>
    <property type="match status" value="1"/>
</dbReference>
<comment type="catalytic activity">
    <reaction evidence="11">
        <text>L-threonyl-[protein] + ATP = O-phospho-L-threonyl-[protein] + ADP + H(+)</text>
        <dbReference type="Rhea" id="RHEA:46608"/>
        <dbReference type="Rhea" id="RHEA-COMP:11060"/>
        <dbReference type="Rhea" id="RHEA-COMP:11605"/>
        <dbReference type="ChEBI" id="CHEBI:15378"/>
        <dbReference type="ChEBI" id="CHEBI:30013"/>
        <dbReference type="ChEBI" id="CHEBI:30616"/>
        <dbReference type="ChEBI" id="CHEBI:61977"/>
        <dbReference type="ChEBI" id="CHEBI:456216"/>
        <dbReference type="EC" id="2.7.11.1"/>
    </reaction>
</comment>
<dbReference type="Gene3D" id="3.30.70.1390">
    <property type="entry name" value="ROC domain from the Parkinson's disease-associated leucine-rich repeat kinase 2"/>
    <property type="match status" value="1"/>
</dbReference>
<dbReference type="PROSITE" id="PS00108">
    <property type="entry name" value="PROTEIN_KINASE_ST"/>
    <property type="match status" value="1"/>
</dbReference>
<dbReference type="Proteomes" id="UP001159427">
    <property type="component" value="Unassembled WGS sequence"/>
</dbReference>
<comment type="caution">
    <text evidence="17">The sequence shown here is derived from an EMBL/GenBank/DDBJ whole genome shotgun (WGS) entry which is preliminary data.</text>
</comment>
<dbReference type="InterPro" id="IPR025875">
    <property type="entry name" value="Leu-rich_rpt_4"/>
</dbReference>
<dbReference type="InterPro" id="IPR002110">
    <property type="entry name" value="Ankyrin_rpt"/>
</dbReference>
<reference evidence="17 18" key="1">
    <citation type="submission" date="2022-05" db="EMBL/GenBank/DDBJ databases">
        <authorList>
            <consortium name="Genoscope - CEA"/>
            <person name="William W."/>
        </authorList>
    </citation>
    <scope>NUCLEOTIDE SEQUENCE [LARGE SCALE GENOMIC DNA]</scope>
</reference>
<evidence type="ECO:0000256" key="7">
    <source>
        <dbReference type="ARBA" id="ARBA00022741"/>
    </source>
</evidence>
<keyword evidence="6" id="KW-0677">Repeat</keyword>
<keyword evidence="4" id="KW-0433">Leucine-rich repeat</keyword>